<evidence type="ECO:0000256" key="1">
    <source>
        <dbReference type="ARBA" id="ARBA00022574"/>
    </source>
</evidence>
<feature type="repeat" description="WD" evidence="3">
    <location>
        <begin position="146"/>
        <end position="189"/>
    </location>
</feature>
<evidence type="ECO:0008006" key="7">
    <source>
        <dbReference type="Google" id="ProtNLM"/>
    </source>
</evidence>
<organism evidence="5 6">
    <name type="scientific">Nyssa sinensis</name>
    <dbReference type="NCBI Taxonomy" id="561372"/>
    <lineage>
        <taxon>Eukaryota</taxon>
        <taxon>Viridiplantae</taxon>
        <taxon>Streptophyta</taxon>
        <taxon>Embryophyta</taxon>
        <taxon>Tracheophyta</taxon>
        <taxon>Spermatophyta</taxon>
        <taxon>Magnoliopsida</taxon>
        <taxon>eudicotyledons</taxon>
        <taxon>Gunneridae</taxon>
        <taxon>Pentapetalae</taxon>
        <taxon>asterids</taxon>
        <taxon>Cornales</taxon>
        <taxon>Nyssaceae</taxon>
        <taxon>Nyssa</taxon>
    </lineage>
</organism>
<gene>
    <name evidence="5" type="ORF">F0562_012273</name>
</gene>
<dbReference type="PROSITE" id="PS00678">
    <property type="entry name" value="WD_REPEATS_1"/>
    <property type="match status" value="1"/>
</dbReference>
<dbReference type="InterPro" id="IPR027728">
    <property type="entry name" value="Topless_fam"/>
</dbReference>
<protein>
    <recommendedName>
        <fullName evidence="7">Anaphase-promoting complex subunit 4 WD40 domain-containing protein</fullName>
    </recommendedName>
</protein>
<keyword evidence="6" id="KW-1185">Reference proteome</keyword>
<dbReference type="PANTHER" id="PTHR44083:SF45">
    <property type="entry name" value="TOPLESS-RELATED PROTEIN 1"/>
    <property type="match status" value="1"/>
</dbReference>
<dbReference type="InterPro" id="IPR001680">
    <property type="entry name" value="WD40_rpt"/>
</dbReference>
<evidence type="ECO:0000313" key="6">
    <source>
        <dbReference type="Proteomes" id="UP000325577"/>
    </source>
</evidence>
<dbReference type="Gene3D" id="2.130.10.10">
    <property type="entry name" value="YVTN repeat-like/Quinoprotein amine dehydrogenase"/>
    <property type="match status" value="3"/>
</dbReference>
<dbReference type="Proteomes" id="UP000325577">
    <property type="component" value="Linkage Group LG5"/>
</dbReference>
<accession>A0A5J4ZT44</accession>
<feature type="region of interest" description="Disordered" evidence="4">
    <location>
        <begin position="1"/>
        <end position="32"/>
    </location>
</feature>
<dbReference type="Pfam" id="PF00400">
    <property type="entry name" value="WD40"/>
    <property type="match status" value="3"/>
</dbReference>
<evidence type="ECO:0000256" key="2">
    <source>
        <dbReference type="ARBA" id="ARBA00022737"/>
    </source>
</evidence>
<dbReference type="AlphaFoldDB" id="A0A5J4ZT44"/>
<reference evidence="5 6" key="1">
    <citation type="submission" date="2019-09" db="EMBL/GenBank/DDBJ databases">
        <title>A chromosome-level genome assembly of the Chinese tupelo Nyssa sinensis.</title>
        <authorList>
            <person name="Yang X."/>
            <person name="Kang M."/>
            <person name="Yang Y."/>
            <person name="Xiong H."/>
            <person name="Wang M."/>
            <person name="Zhang Z."/>
            <person name="Wang Z."/>
            <person name="Wu H."/>
            <person name="Ma T."/>
            <person name="Liu J."/>
            <person name="Xi Z."/>
        </authorList>
    </citation>
    <scope>NUCLEOTIDE SEQUENCE [LARGE SCALE GENOMIC DNA]</scope>
    <source>
        <strain evidence="5">J267</strain>
        <tissue evidence="5">Leaf</tissue>
    </source>
</reference>
<feature type="repeat" description="WD" evidence="3">
    <location>
        <begin position="286"/>
        <end position="320"/>
    </location>
</feature>
<evidence type="ECO:0000313" key="5">
    <source>
        <dbReference type="EMBL" id="KAA8521600.1"/>
    </source>
</evidence>
<evidence type="ECO:0000256" key="3">
    <source>
        <dbReference type="PROSITE-ProRule" id="PRU00221"/>
    </source>
</evidence>
<evidence type="ECO:0000256" key="4">
    <source>
        <dbReference type="SAM" id="MobiDB-lite"/>
    </source>
</evidence>
<dbReference type="PANTHER" id="PTHR44083">
    <property type="entry name" value="TOPLESS-RELATED PROTEIN 1-RELATED"/>
    <property type="match status" value="1"/>
</dbReference>
<dbReference type="EMBL" id="CM018048">
    <property type="protein sequence ID" value="KAA8521600.1"/>
    <property type="molecule type" value="Genomic_DNA"/>
</dbReference>
<dbReference type="SMART" id="SM00320">
    <property type="entry name" value="WD40"/>
    <property type="match status" value="11"/>
</dbReference>
<dbReference type="InterPro" id="IPR015943">
    <property type="entry name" value="WD40/YVTN_repeat-like_dom_sf"/>
</dbReference>
<feature type="region of interest" description="Disordered" evidence="4">
    <location>
        <begin position="796"/>
        <end position="816"/>
    </location>
</feature>
<keyword evidence="1 3" id="KW-0853">WD repeat</keyword>
<dbReference type="PROSITE" id="PS50082">
    <property type="entry name" value="WD_REPEATS_2"/>
    <property type="match status" value="3"/>
</dbReference>
<dbReference type="OrthoDB" id="6262491at2759"/>
<keyword evidence="2" id="KW-0677">Repeat</keyword>
<dbReference type="PROSITE" id="PS50294">
    <property type="entry name" value="WD_REPEATS_REGION"/>
    <property type="match status" value="2"/>
</dbReference>
<feature type="compositionally biased region" description="Low complexity" evidence="4">
    <location>
        <begin position="798"/>
        <end position="816"/>
    </location>
</feature>
<dbReference type="SUPFAM" id="SSF50978">
    <property type="entry name" value="WD40 repeat-like"/>
    <property type="match status" value="2"/>
</dbReference>
<proteinExistence type="predicted"/>
<feature type="repeat" description="WD" evidence="3">
    <location>
        <begin position="604"/>
        <end position="636"/>
    </location>
</feature>
<name>A0A5J4ZT44_9ASTE</name>
<sequence>MDADGANLPVDKFPETYPTQGDGPEGSIPNDLPKTVARILNQQSSPTSMNFHPVQQTLLLVGTIEGGTVLWEVGSMLKLVSINFEVWHIDLCSIPFQVKLLRDPVVVVHRVLWSPDGSLFGVAFSEHIVQIYSYHGGSDVRQHLEIDSHVGGVNDIAFVDRNSQLFVVTCGDDKTIKVWDVATGELQCTFDEHEASVYCLCPHYKDNIHSIFSTAMDGKIRLWLYDNMGSRIVFNAPGKLCTTMAYSSDGTRLFSCGTSTETFLVEWDEREGSIKRTYQGFSKPSVGVVQFDTIRNQFLAAGDNHSIRIWDMENVNLLATITAGGGLPASPGIHFNKDGTLLAVTANDNKIKILGTVDGLRLLESNKDFSFDASDESEAMKKLEISQCSADATARSAGVADKPVMDCHGMDGDTKNSRYVIPRLTEEVNYKSTSWKLTEIDDPAHCRSLRLHADVKPNEISRLIYTSAGNCILALASNGIHLLWRWPRNELNSGDKATTNVLPQLWQPSMGLLMTNDMDETNTEKVVPCFALSKTDSYLISASGGQISLYNMFTFKVLTKFMSPPPAATSLALHPQDNNVIAIGRNDSSILIYDIRFDAVKSTLMGHYERITGLAFSGALNVLVSVGADNQIIVWNSEVWEKRIGTFLQIPWRRPKVPLDSSIKFHQDQIHFLIVHGTQLGIYETTKLECVKQWFPGQSFAPIMHAEFSCDGQLIYASFLDGIVGIFGVSSLYLQCLVYPTAYLPIPACFEVEPLVIAAHPQEPNQFAVGLSNGEVMVLEPLESESNWGLAAPAEIESPSSMPTAAPAATSSSSSH</sequence>
<dbReference type="InterPro" id="IPR019775">
    <property type="entry name" value="WD40_repeat_CS"/>
</dbReference>
<dbReference type="InterPro" id="IPR036322">
    <property type="entry name" value="WD40_repeat_dom_sf"/>
</dbReference>
<dbReference type="GO" id="GO:0006355">
    <property type="term" value="P:regulation of DNA-templated transcription"/>
    <property type="evidence" value="ECO:0007669"/>
    <property type="project" value="InterPro"/>
</dbReference>